<dbReference type="PROSITE" id="PS50893">
    <property type="entry name" value="ABC_TRANSPORTER_2"/>
    <property type="match status" value="2"/>
</dbReference>
<evidence type="ECO:0000256" key="8">
    <source>
        <dbReference type="SAM" id="MobiDB-lite"/>
    </source>
</evidence>
<feature type="transmembrane region" description="Helical" evidence="9">
    <location>
        <begin position="197"/>
        <end position="215"/>
    </location>
</feature>
<reference evidence="13" key="1">
    <citation type="submission" date="2025-08" db="UniProtKB">
        <authorList>
            <consortium name="RefSeq"/>
        </authorList>
    </citation>
    <scope>IDENTIFICATION</scope>
    <source>
        <tissue evidence="13">Whole body pupa</tissue>
    </source>
</reference>
<dbReference type="CDD" id="cd18602">
    <property type="entry name" value="ABC_6TM_SUR1_D2_like"/>
    <property type="match status" value="1"/>
</dbReference>
<evidence type="ECO:0000313" key="12">
    <source>
        <dbReference type="Proteomes" id="UP000092443"/>
    </source>
</evidence>
<gene>
    <name evidence="13" type="primary">LOC119635272</name>
</gene>
<evidence type="ECO:0000256" key="7">
    <source>
        <dbReference type="ARBA" id="ARBA00023136"/>
    </source>
</evidence>
<accession>A0A8U0WJZ8</accession>
<feature type="transmembrane region" description="Helical" evidence="9">
    <location>
        <begin position="160"/>
        <end position="177"/>
    </location>
</feature>
<dbReference type="GeneID" id="119635272"/>
<feature type="transmembrane region" description="Helical" evidence="9">
    <location>
        <begin position="236"/>
        <end position="253"/>
    </location>
</feature>
<keyword evidence="5 13" id="KW-0067">ATP-binding</keyword>
<dbReference type="FunFam" id="3.40.50.300:FF:002459">
    <property type="entry name" value="Uncharacterized protein, isoform C"/>
    <property type="match status" value="1"/>
</dbReference>
<dbReference type="PROSITE" id="PS00211">
    <property type="entry name" value="ABC_TRANSPORTER_1"/>
    <property type="match status" value="1"/>
</dbReference>
<dbReference type="FunFam" id="3.40.50.300:FF:000838">
    <property type="entry name" value="ABC multidrug transporter (Eurofung)"/>
    <property type="match status" value="1"/>
</dbReference>
<evidence type="ECO:0000256" key="1">
    <source>
        <dbReference type="ARBA" id="ARBA00004141"/>
    </source>
</evidence>
<dbReference type="InterPro" id="IPR050173">
    <property type="entry name" value="ABC_transporter_C-like"/>
</dbReference>
<feature type="transmembrane region" description="Helical" evidence="9">
    <location>
        <begin position="123"/>
        <end position="148"/>
    </location>
</feature>
<dbReference type="Pfam" id="PF00664">
    <property type="entry name" value="ABC_membrane"/>
    <property type="match status" value="2"/>
</dbReference>
<dbReference type="PANTHER" id="PTHR24223">
    <property type="entry name" value="ATP-BINDING CASSETTE SUB-FAMILY C"/>
    <property type="match status" value="1"/>
</dbReference>
<evidence type="ECO:0000256" key="2">
    <source>
        <dbReference type="ARBA" id="ARBA00022448"/>
    </source>
</evidence>
<proteinExistence type="predicted"/>
<evidence type="ECO:0000259" key="10">
    <source>
        <dbReference type="PROSITE" id="PS50893"/>
    </source>
</evidence>
<evidence type="ECO:0000256" key="5">
    <source>
        <dbReference type="ARBA" id="ARBA00022840"/>
    </source>
</evidence>
<evidence type="ECO:0000256" key="3">
    <source>
        <dbReference type="ARBA" id="ARBA00022692"/>
    </source>
</evidence>
<feature type="transmembrane region" description="Helical" evidence="9">
    <location>
        <begin position="785"/>
        <end position="811"/>
    </location>
</feature>
<feature type="transmembrane region" description="Helical" evidence="9">
    <location>
        <begin position="630"/>
        <end position="651"/>
    </location>
</feature>
<keyword evidence="6 9" id="KW-1133">Transmembrane helix</keyword>
<keyword evidence="7 9" id="KW-0472">Membrane</keyword>
<dbReference type="InterPro" id="IPR017871">
    <property type="entry name" value="ABC_transporter-like_CS"/>
</dbReference>
<dbReference type="Gene3D" id="3.40.50.300">
    <property type="entry name" value="P-loop containing nucleotide triphosphate hydrolases"/>
    <property type="match status" value="2"/>
</dbReference>
<feature type="region of interest" description="Disordered" evidence="8">
    <location>
        <begin position="1442"/>
        <end position="1466"/>
    </location>
</feature>
<evidence type="ECO:0000256" key="4">
    <source>
        <dbReference type="ARBA" id="ARBA00022741"/>
    </source>
</evidence>
<dbReference type="CDD" id="cd03244">
    <property type="entry name" value="ABCC_MRP_domain2"/>
    <property type="match status" value="1"/>
</dbReference>
<dbReference type="InterPro" id="IPR036640">
    <property type="entry name" value="ABC1_TM_sf"/>
</dbReference>
<dbReference type="GO" id="GO:0016887">
    <property type="term" value="F:ATP hydrolysis activity"/>
    <property type="evidence" value="ECO:0007669"/>
    <property type="project" value="InterPro"/>
</dbReference>
<keyword evidence="3 9" id="KW-0812">Transmembrane</keyword>
<feature type="domain" description="ABC transmembrane type-1" evidence="11">
    <location>
        <begin position="1736"/>
        <end position="1940"/>
    </location>
</feature>
<comment type="subcellular location">
    <subcellularLocation>
        <location evidence="1">Membrane</location>
        <topology evidence="1">Multi-pass membrane protein</topology>
    </subcellularLocation>
</comment>
<dbReference type="GO" id="GO:0005524">
    <property type="term" value="F:ATP binding"/>
    <property type="evidence" value="ECO:0007669"/>
    <property type="project" value="UniProtKB-KW"/>
</dbReference>
<sequence length="2455" mass="275746">MVYTISCDTENGDVLLEQIGINICSINAVKWEASAFASIILLTVNIYILLKWKKRCHKSLLTFHNVRAAVAIILLAINSIELIRALIIVEPDNVNITSSVNSDNNSSYPEFQRLEANKRTDHITIVIGKTTLANAWAAISLTLMLMWYHRVVELKKSVEFLYVSCTMSTLIFILRIYELVEIICYESVWELESSLQTFSALCVLSIGFIDGFTVYKERYRSDYCEDYERIGYKHTLATFYSKAFFWWLMPLLWRGSKKPLELEHLGQMRVEDSARAHYDLFLLTYKTAKVKNDDKTPSLWSCYLKSSWRTFMLGGLLKLFGDLFSIIGPLAIQQIVQYIEVMYDLHLNALQRQMNNGTSGPGKVSITAEKPLFALNNVKEWFNASTDNDSNHIIGTNSTVEPMLNLYINAATMSNNFSMDSVNASNSNFTQIYNQLLNVIHYNSDNDISNNSRPIAMATEIKFFHATWLDLLTNGWAIAWIVLLAALAQGALSQASTHILNMTGLYIKTSLQGLIYRKTLLLNSECINNANTSINAWAACITRETASGRNSLKCNHDNVMCKLSKDNKQLKMNVSTTTTTTTTKATDKADDCSIGSKGTDNSKVKADGAVNDVGAITNLMSEDTLNIMSFFWIAHYVWAIPLKIAVVMYLLYLKLGISALIGSFACILTITPLQFLIGKAMSKNMEIMAKCTDYRLKRLYDTFLGIKLIKLNAWDKIFIKTITEARNKELIYLNRDSLYWTLLTILTHTCTVLIVFITLSVYVYFEPSDNLGGRQGFTASRLFSALALFQQLTVPLLIFPVTVPIALSAMVSTKRLERFLAATEIEKQFEGIRNMARILSKSDASLDVYEMHGKSSSLPTNCLITQPSGSAVTIEKQRINFNIPEKPAPLANSEPQTPLSSAHGPKEFFYDVDHKRITSIRVRKELLRNTPYVVIRPKKLHAVITVAGSKEKTLPSSGHKQTDSWHRDSLLLKMPENVAVSVQDCKFSWNLEKIENVLYIDEMMVPKGKLTMIVGKSGSGKSSLLSALLMEMPLVAGDMIWNKSSTLAFVPQQPWLRNASIRENILFGEEFRPKRYDCVLETCALKLDIALMPSADLTMIGERGVNLSGGQRQRIAIARALYSSANVVIMDDPFSSLDSKVADHVFEQSIKKMLSKANRTVILVTQQLQLVHQADYLIVLNDGCLQASGSYEDIEVTHPHIIAEWNSIIAKSIEEEEKRQQQENNLLDDAFGAQTRTAKERWNLFRNVAKFALQSPTSGPSSMCSCKHDSVDGRSIIESATSHEILSEESDDDTFTRFQNGNSFKAQRSLSIVYSSRHLMYDIPLPIDECQMENTVLRSKRRTNSQSEIGDCRRSFSISNTSKELRQSALGNSYSRYATKRDDVEKRLSTQQVSPLIKQLEEEEEEEEGNRATDANLVADLVKSTHSNGGFQQFLQRMSTRKSYKEVTNSGRRRNRLPRHSADSGILSISEESSVFTPASMPPLQVNNLTSETNIERNQDSNSFIKSGEGTQDNPEILANTPKAMVKMGTTTTTTTTTTTITKPSWTLDSTDAFSASQSTVASTVNRQSINEATTVNDCERKYGQIPAEIYLLYLRASDYSKVFIFFIAALIWQSLRVYTDVWLQQWSDSSTPTLLTSLNMSANVSSIEQLSIASTKHIIPITTTSTTTTTTMTFSTAAKAMPSTLLLSTIVSGSQQYNNDSEVVAKAYNKPDANFDDNVVADVDERYDITYYFHIYAFTSCTCLAMAIISTTIGQWAGCKARRNLHDKLLQAIMNKSLHFFQVTPLGRILNRFSNDMEIIDKKIAATSQRLLQFSLLCLCAVLINVAITPWFILLTLPICASYYIVQSFYRCSSRELQRIENATNSPIISHLTETIQGVTTIRAYNQESRFMEILFKRLEANTISFTIMTTSNRWLGIALDCLGGVIVFVTILTALLMATIACHQKQSLEQRDLEERAPLDLKTYSPAPSLVGLVINYSLLIPIYLNWVVKLLADMETYIGSVERIEYYSERKSGNKNNDINVKNEISNMLKKTEDKQEKNKTVKLVKVYQKYSSTSSGDNSVINVHKDKLLHTFENNVDDDDNTKPSVSPSATIVTGDNIVKDTEKADDDSWQCHSINDDKEEHRYVAAFAATTAKTLLKPTNCITQSTLDDNITSNSNNNHNNNKRNNKNSLQTSTSLECNDAKRSIHCSLCHSSQTSICQQYIHPPISWPHRGDIYFKNISLRYEGQQEDVIKNLTLFIPAGQRVGICGRTGSGKSSLALSLFHMLQITSGSIYIDGIDISQIHPDEIRTRLSIIPQDVHLFSTTIRENLDPNGHYTDIELWDCLELAQLKEFIINKMPQGLDSELIDSGIKLSLGHRQLLCLARAILKRSMCLVLDEATSYLDISTERILLAAAHKAFAGRTIIAIAHRLDTIYDYDRIIVLENGEIISDDGRQQLQWCADGACNSVDGH</sequence>
<feature type="transmembrane region" description="Helical" evidence="9">
    <location>
        <begin position="657"/>
        <end position="678"/>
    </location>
</feature>
<feature type="region of interest" description="Disordered" evidence="8">
    <location>
        <begin position="2151"/>
        <end position="2174"/>
    </location>
</feature>
<protein>
    <submittedName>
        <fullName evidence="13">ATP-binding cassette sub-family C member Sur isoform X1</fullName>
    </submittedName>
</protein>
<feature type="region of interest" description="Disordered" evidence="8">
    <location>
        <begin position="1492"/>
        <end position="1516"/>
    </location>
</feature>
<dbReference type="InterPro" id="IPR027417">
    <property type="entry name" value="P-loop_NTPase"/>
</dbReference>
<evidence type="ECO:0000256" key="9">
    <source>
        <dbReference type="SAM" id="Phobius"/>
    </source>
</evidence>
<dbReference type="GO" id="GO:0140359">
    <property type="term" value="F:ABC-type transporter activity"/>
    <property type="evidence" value="ECO:0007669"/>
    <property type="project" value="InterPro"/>
</dbReference>
<feature type="domain" description="ABC transporter" evidence="10">
    <location>
        <begin position="980"/>
        <end position="1207"/>
    </location>
</feature>
<feature type="transmembrane region" description="Helical" evidence="9">
    <location>
        <begin position="738"/>
        <end position="765"/>
    </location>
</feature>
<dbReference type="SMART" id="SM00382">
    <property type="entry name" value="AAA"/>
    <property type="match status" value="2"/>
</dbReference>
<name>A0A8U0WJZ8_9MUSC</name>
<evidence type="ECO:0000313" key="13">
    <source>
        <dbReference type="RefSeq" id="XP_037885914.1"/>
    </source>
</evidence>
<feature type="transmembrane region" description="Helical" evidence="9">
    <location>
        <begin position="1916"/>
        <end position="1944"/>
    </location>
</feature>
<dbReference type="SUPFAM" id="SSF52540">
    <property type="entry name" value="P-loop containing nucleoside triphosphate hydrolases"/>
    <property type="match status" value="2"/>
</dbReference>
<dbReference type="InterPro" id="IPR011527">
    <property type="entry name" value="ABC1_TM_dom"/>
</dbReference>
<dbReference type="KEGG" id="gfs:119635272"/>
<feature type="transmembrane region" description="Helical" evidence="9">
    <location>
        <begin position="1732"/>
        <end position="1754"/>
    </location>
</feature>
<dbReference type="GO" id="GO:0016020">
    <property type="term" value="C:membrane"/>
    <property type="evidence" value="ECO:0007669"/>
    <property type="project" value="UniProtKB-SubCell"/>
</dbReference>
<keyword evidence="4" id="KW-0547">Nucleotide-binding</keyword>
<dbReference type="CDD" id="cd03250">
    <property type="entry name" value="ABCC_MRP_domain1"/>
    <property type="match status" value="1"/>
</dbReference>
<dbReference type="RefSeq" id="XP_037885914.1">
    <property type="nucleotide sequence ID" value="XM_038029986.1"/>
</dbReference>
<organism evidence="12 13">
    <name type="scientific">Glossina fuscipes</name>
    <dbReference type="NCBI Taxonomy" id="7396"/>
    <lineage>
        <taxon>Eukaryota</taxon>
        <taxon>Metazoa</taxon>
        <taxon>Ecdysozoa</taxon>
        <taxon>Arthropoda</taxon>
        <taxon>Hexapoda</taxon>
        <taxon>Insecta</taxon>
        <taxon>Pterygota</taxon>
        <taxon>Neoptera</taxon>
        <taxon>Endopterygota</taxon>
        <taxon>Diptera</taxon>
        <taxon>Brachycera</taxon>
        <taxon>Muscomorpha</taxon>
        <taxon>Hippoboscoidea</taxon>
        <taxon>Glossinidae</taxon>
        <taxon>Glossina</taxon>
    </lineage>
</organism>
<dbReference type="Gene3D" id="1.20.1560.10">
    <property type="entry name" value="ABC transporter type 1, transmembrane domain"/>
    <property type="match status" value="2"/>
</dbReference>
<dbReference type="Pfam" id="PF00005">
    <property type="entry name" value="ABC_tran"/>
    <property type="match status" value="2"/>
</dbReference>
<dbReference type="Proteomes" id="UP000092443">
    <property type="component" value="Unplaced"/>
</dbReference>
<evidence type="ECO:0000259" key="11">
    <source>
        <dbReference type="PROSITE" id="PS50929"/>
    </source>
</evidence>
<feature type="transmembrane region" description="Helical" evidence="9">
    <location>
        <begin position="1965"/>
        <end position="1987"/>
    </location>
</feature>
<feature type="domain" description="ABC transmembrane type-1" evidence="11">
    <location>
        <begin position="476"/>
        <end position="808"/>
    </location>
</feature>
<dbReference type="PROSITE" id="PS50929">
    <property type="entry name" value="ABC_TM1F"/>
    <property type="match status" value="2"/>
</dbReference>
<keyword evidence="12" id="KW-1185">Reference proteome</keyword>
<evidence type="ECO:0000256" key="6">
    <source>
        <dbReference type="ARBA" id="ARBA00022989"/>
    </source>
</evidence>
<dbReference type="SUPFAM" id="SSF90123">
    <property type="entry name" value="ABC transporter transmembrane region"/>
    <property type="match status" value="2"/>
</dbReference>
<dbReference type="PANTHER" id="PTHR24223:SF461">
    <property type="entry name" value="ATP-BINDING CASSETTE SUB-FAMILY C MEMBER SUR"/>
    <property type="match status" value="1"/>
</dbReference>
<feature type="compositionally biased region" description="Polar residues" evidence="8">
    <location>
        <begin position="1500"/>
        <end position="1514"/>
    </location>
</feature>
<feature type="domain" description="ABC transporter" evidence="10">
    <location>
        <begin position="2219"/>
        <end position="2454"/>
    </location>
</feature>
<dbReference type="InterPro" id="IPR003593">
    <property type="entry name" value="AAA+_ATPase"/>
</dbReference>
<feature type="transmembrane region" description="Helical" evidence="9">
    <location>
        <begin position="33"/>
        <end position="50"/>
    </location>
</feature>
<feature type="region of interest" description="Disordered" evidence="8">
    <location>
        <begin position="1382"/>
        <end position="1413"/>
    </location>
</feature>
<feature type="transmembrane region" description="Helical" evidence="9">
    <location>
        <begin position="1812"/>
        <end position="1835"/>
    </location>
</feature>
<feature type="transmembrane region" description="Helical" evidence="9">
    <location>
        <begin position="311"/>
        <end position="332"/>
    </location>
</feature>
<feature type="transmembrane region" description="Helical" evidence="9">
    <location>
        <begin position="70"/>
        <end position="89"/>
    </location>
</feature>
<keyword evidence="2" id="KW-0813">Transport</keyword>
<dbReference type="InterPro" id="IPR003439">
    <property type="entry name" value="ABC_transporter-like_ATP-bd"/>
</dbReference>